<keyword evidence="1" id="KW-0732">Signal</keyword>
<evidence type="ECO:0000256" key="1">
    <source>
        <dbReference type="SAM" id="SignalP"/>
    </source>
</evidence>
<dbReference type="Pfam" id="PF05573">
    <property type="entry name" value="NosL"/>
    <property type="match status" value="1"/>
</dbReference>
<keyword evidence="3" id="KW-1185">Reference proteome</keyword>
<feature type="chain" id="PRO_5006067922" evidence="1">
    <location>
        <begin position="20"/>
        <end position="155"/>
    </location>
</feature>
<evidence type="ECO:0000313" key="2">
    <source>
        <dbReference type="EMBL" id="CUT03213.1"/>
    </source>
</evidence>
<dbReference type="Proteomes" id="UP000199197">
    <property type="component" value="Unassembled WGS sequence"/>
</dbReference>
<proteinExistence type="predicted"/>
<dbReference type="RefSeq" id="WP_092350328.1">
    <property type="nucleotide sequence ID" value="NZ_CZVW01000015.1"/>
</dbReference>
<dbReference type="Gene3D" id="3.30.70.2050">
    <property type="match status" value="1"/>
</dbReference>
<dbReference type="PANTHER" id="PTHR41247:SF1">
    <property type="entry name" value="HTH-TYPE TRANSCRIPTIONAL REPRESSOR YCNK"/>
    <property type="match status" value="1"/>
</dbReference>
<protein>
    <submittedName>
        <fullName evidence="2">NosL protein</fullName>
    </submittedName>
</protein>
<dbReference type="InterPro" id="IPR008719">
    <property type="entry name" value="N2O_reductase_NosL"/>
</dbReference>
<name>A0A0P1NVN8_9BACT</name>
<reference evidence="3" key="1">
    <citation type="submission" date="2015-11" db="EMBL/GenBank/DDBJ databases">
        <authorList>
            <person name="Varghese N."/>
        </authorList>
    </citation>
    <scope>NUCLEOTIDE SEQUENCE [LARGE SCALE GENOMIC DNA]</scope>
    <source>
        <strain evidence="3">JGI-23</strain>
    </source>
</reference>
<dbReference type="EMBL" id="CZVW01000015">
    <property type="protein sequence ID" value="CUT03213.1"/>
    <property type="molecule type" value="Genomic_DNA"/>
</dbReference>
<organism evidence="2 3">
    <name type="scientific">Candidatus Chryseopegocella kryptomonas</name>
    <dbReference type="NCBI Taxonomy" id="1633643"/>
    <lineage>
        <taxon>Bacteria</taxon>
        <taxon>Pseudomonadati</taxon>
        <taxon>Candidatus Kryptoniota</taxon>
        <taxon>Candidatus Chryseopegocella</taxon>
    </lineage>
</organism>
<gene>
    <name evidence="2" type="ORF">JGI23_01427</name>
</gene>
<dbReference type="PANTHER" id="PTHR41247">
    <property type="entry name" value="HTH-TYPE TRANSCRIPTIONAL REPRESSOR YCNK"/>
    <property type="match status" value="1"/>
</dbReference>
<accession>A0A0P1NVN8</accession>
<dbReference type="SUPFAM" id="SSF160387">
    <property type="entry name" value="NosL/MerB-like"/>
    <property type="match status" value="1"/>
</dbReference>
<evidence type="ECO:0000313" key="3">
    <source>
        <dbReference type="Proteomes" id="UP000199197"/>
    </source>
</evidence>
<dbReference type="OrthoDB" id="9797223at2"/>
<sequence>MKIKILILALLLLPASIFAQSMMDILKPDLGKKLGTCSVCGMDVFEKMMTRVEIEVADTVYHACGIGCATAIMEGKNVKDVKVVDFKTFKLVDAKKSWFVVGSVISPVRAMLPEFSFASKKEADEFAKIYGGKVLDYQSMFDLAKKIREERKKSN</sequence>
<feature type="signal peptide" evidence="1">
    <location>
        <begin position="1"/>
        <end position="19"/>
    </location>
</feature>
<dbReference type="AlphaFoldDB" id="A0A0P1NVN8"/>